<dbReference type="KEGG" id="puv:PUV_19410"/>
<proteinExistence type="predicted"/>
<evidence type="ECO:0000313" key="2">
    <source>
        <dbReference type="Proteomes" id="UP000000495"/>
    </source>
</evidence>
<dbReference type="EMBL" id="FR872580">
    <property type="protein sequence ID" value="CCB86891.1"/>
    <property type="molecule type" value="Genomic_DNA"/>
</dbReference>
<keyword evidence="2" id="KW-1185">Reference proteome</keyword>
<protein>
    <submittedName>
        <fullName evidence="1">Uncharacterized protein</fullName>
    </submittedName>
</protein>
<gene>
    <name evidence="1" type="ordered locus">PUV_19410</name>
</gene>
<dbReference type="HOGENOM" id="CLU_2684470_0_0_0"/>
<dbReference type="Proteomes" id="UP000000495">
    <property type="component" value="Chromosome"/>
</dbReference>
<organism evidence="1 2">
    <name type="scientific">Parachlamydia acanthamoebae (strain UV7)</name>
    <dbReference type="NCBI Taxonomy" id="765952"/>
    <lineage>
        <taxon>Bacteria</taxon>
        <taxon>Pseudomonadati</taxon>
        <taxon>Chlamydiota</taxon>
        <taxon>Chlamydiia</taxon>
        <taxon>Parachlamydiales</taxon>
        <taxon>Parachlamydiaceae</taxon>
        <taxon>Parachlamydia</taxon>
    </lineage>
</organism>
<name>F8L0X9_PARAV</name>
<reference evidence="1 2" key="2">
    <citation type="journal article" date="2011" name="Mol. Biol. Evol.">
        <title>Unity in variety--the pan-genome of the Chlamydiae.</title>
        <authorList>
            <person name="Collingro A."/>
            <person name="Tischler P."/>
            <person name="Weinmaier T."/>
            <person name="Penz T."/>
            <person name="Heinz E."/>
            <person name="Brunham R.C."/>
            <person name="Read T.D."/>
            <person name="Bavoil P.M."/>
            <person name="Sachse K."/>
            <person name="Kahane S."/>
            <person name="Friedman M.G."/>
            <person name="Rattei T."/>
            <person name="Myers G.S."/>
            <person name="Horn M."/>
        </authorList>
    </citation>
    <scope>NUCLEOTIDE SEQUENCE [LARGE SCALE GENOMIC DNA]</scope>
    <source>
        <strain evidence="2">UV7</strain>
    </source>
</reference>
<reference key="1">
    <citation type="journal article" date="2011" name="Mol. Biol. Evol.">
        <title>Unity in variety -- the pan-genome of the Chlamydiae.</title>
        <authorList>
            <person name="Collingro A."/>
            <person name="Tischler P."/>
            <person name="Weinmaier T."/>
            <person name="Penz T."/>
            <person name="Heinz E."/>
            <person name="Brunham R.C."/>
            <person name="Read T.D."/>
            <person name="Bavoil P.M."/>
            <person name="Sachse K."/>
            <person name="Kahane S."/>
            <person name="Friedman M.G."/>
            <person name="Rattei T."/>
            <person name="Myers G.S.A."/>
            <person name="Horn M."/>
        </authorList>
    </citation>
    <scope>NUCLEOTIDE SEQUENCE</scope>
    <source>
        <strain>UV7</strain>
    </source>
</reference>
<accession>F8L0X9</accession>
<evidence type="ECO:0000313" key="1">
    <source>
        <dbReference type="EMBL" id="CCB86891.1"/>
    </source>
</evidence>
<sequence length="74" mass="8276">MQPALEHYVLALIQEQPCHLKQPLVPAMLVAALQARVKAEDAHYENQAMLGDLELAQDDHNHILDLSLQSPKLV</sequence>
<dbReference type="AlphaFoldDB" id="F8L0X9"/>
<dbReference type="STRING" id="765952.PUV_19410"/>